<proteinExistence type="predicted"/>
<accession>A0A1G9R5F9</accession>
<dbReference type="OrthoDB" id="1629525at2"/>
<feature type="compositionally biased region" description="Basic and acidic residues" evidence="1">
    <location>
        <begin position="150"/>
        <end position="171"/>
    </location>
</feature>
<name>A0A1G9R5F9_9FIRM</name>
<reference evidence="3 4" key="1">
    <citation type="submission" date="2016-10" db="EMBL/GenBank/DDBJ databases">
        <authorList>
            <person name="de Groot N.N."/>
        </authorList>
    </citation>
    <scope>NUCLEOTIDE SEQUENCE [LARGE SCALE GENOMIC DNA]</scope>
    <source>
        <strain evidence="3 4">DSM 1736</strain>
    </source>
</reference>
<feature type="compositionally biased region" description="Low complexity" evidence="1">
    <location>
        <begin position="118"/>
        <end position="132"/>
    </location>
</feature>
<keyword evidence="2" id="KW-0812">Transmembrane</keyword>
<evidence type="ECO:0000313" key="4">
    <source>
        <dbReference type="Proteomes" id="UP000214880"/>
    </source>
</evidence>
<feature type="compositionally biased region" description="Polar residues" evidence="1">
    <location>
        <begin position="138"/>
        <end position="149"/>
    </location>
</feature>
<evidence type="ECO:0000313" key="3">
    <source>
        <dbReference type="EMBL" id="SDM18067.1"/>
    </source>
</evidence>
<dbReference type="Proteomes" id="UP000214880">
    <property type="component" value="Unassembled WGS sequence"/>
</dbReference>
<organism evidence="3 4">
    <name type="scientific">Dendrosporobacter quercicolus</name>
    <dbReference type="NCBI Taxonomy" id="146817"/>
    <lineage>
        <taxon>Bacteria</taxon>
        <taxon>Bacillati</taxon>
        <taxon>Bacillota</taxon>
        <taxon>Negativicutes</taxon>
        <taxon>Selenomonadales</taxon>
        <taxon>Sporomusaceae</taxon>
        <taxon>Dendrosporobacter</taxon>
    </lineage>
</organism>
<keyword evidence="4" id="KW-1185">Reference proteome</keyword>
<gene>
    <name evidence="3" type="ORF">SAMN04488502_102416</name>
</gene>
<dbReference type="RefSeq" id="WP_092071083.1">
    <property type="nucleotide sequence ID" value="NZ_FNHB01000002.1"/>
</dbReference>
<dbReference type="STRING" id="146817.SAMN04488502_102416"/>
<evidence type="ECO:0000256" key="2">
    <source>
        <dbReference type="SAM" id="Phobius"/>
    </source>
</evidence>
<evidence type="ECO:0000256" key="1">
    <source>
        <dbReference type="SAM" id="MobiDB-lite"/>
    </source>
</evidence>
<feature type="transmembrane region" description="Helical" evidence="2">
    <location>
        <begin position="68"/>
        <end position="88"/>
    </location>
</feature>
<feature type="region of interest" description="Disordered" evidence="1">
    <location>
        <begin position="94"/>
        <end position="192"/>
    </location>
</feature>
<dbReference type="EMBL" id="FNHB01000002">
    <property type="protein sequence ID" value="SDM18067.1"/>
    <property type="molecule type" value="Genomic_DNA"/>
</dbReference>
<keyword evidence="2" id="KW-1133">Transmembrane helix</keyword>
<keyword evidence="2" id="KW-0472">Membrane</keyword>
<dbReference type="AlphaFoldDB" id="A0A1G9R5F9"/>
<sequence length="192" mass="21106">MADFKQRMSRHLRSARQWLTRAEESFDKESNIRAELDLMLAQAELQHAQEAKRAGEWRYKYLMMRHGIALGLAMLVAAGGLGGTFYLLQGRQASPPMADGQAAPPAVTAEVRRASDKAATPPAQEPLEPAPAVISPAPATTQVQPTSIKTTDRQGPKQEQRKTVDKVDHSLELPPDEMQKLMRAAGKSLRGQ</sequence>
<protein>
    <submittedName>
        <fullName evidence="3">Uncharacterized protein</fullName>
    </submittedName>
</protein>